<dbReference type="GO" id="GO:0016791">
    <property type="term" value="F:phosphatase activity"/>
    <property type="evidence" value="ECO:0007669"/>
    <property type="project" value="TreeGrafter"/>
</dbReference>
<dbReference type="Gene3D" id="3.60.40.10">
    <property type="entry name" value="PPM-type phosphatase domain"/>
    <property type="match status" value="1"/>
</dbReference>
<evidence type="ECO:0000256" key="2">
    <source>
        <dbReference type="PROSITE-ProRule" id="PRU00169"/>
    </source>
</evidence>
<dbReference type="AlphaFoldDB" id="A0A5C1ANQ5"/>
<dbReference type="Gene3D" id="6.10.250.690">
    <property type="match status" value="1"/>
</dbReference>
<dbReference type="Pfam" id="PF07228">
    <property type="entry name" value="SpoIIE"/>
    <property type="match status" value="1"/>
</dbReference>
<feature type="domain" description="PAS" evidence="4">
    <location>
        <begin position="251"/>
        <end position="321"/>
    </location>
</feature>
<dbReference type="InterPro" id="IPR011006">
    <property type="entry name" value="CheY-like_superfamily"/>
</dbReference>
<organism evidence="7 8">
    <name type="scientific">Limnoglobus roseus</name>
    <dbReference type="NCBI Taxonomy" id="2598579"/>
    <lineage>
        <taxon>Bacteria</taxon>
        <taxon>Pseudomonadati</taxon>
        <taxon>Planctomycetota</taxon>
        <taxon>Planctomycetia</taxon>
        <taxon>Gemmatales</taxon>
        <taxon>Gemmataceae</taxon>
        <taxon>Limnoglobus</taxon>
    </lineage>
</organism>
<evidence type="ECO:0000313" key="8">
    <source>
        <dbReference type="Proteomes" id="UP000324974"/>
    </source>
</evidence>
<protein>
    <recommendedName>
        <fullName evidence="9">PAS domain S-box protein</fullName>
    </recommendedName>
</protein>
<dbReference type="Gene3D" id="3.40.50.2300">
    <property type="match status" value="1"/>
</dbReference>
<dbReference type="GO" id="GO:0000160">
    <property type="term" value="P:phosphorelay signal transduction system"/>
    <property type="evidence" value="ECO:0007669"/>
    <property type="project" value="InterPro"/>
</dbReference>
<dbReference type="InterPro" id="IPR000014">
    <property type="entry name" value="PAS"/>
</dbReference>
<dbReference type="SUPFAM" id="SSF81606">
    <property type="entry name" value="PP2C-like"/>
    <property type="match status" value="1"/>
</dbReference>
<dbReference type="PROSITE" id="PS51746">
    <property type="entry name" value="PPM_2"/>
    <property type="match status" value="1"/>
</dbReference>
<dbReference type="InterPro" id="IPR001789">
    <property type="entry name" value="Sig_transdc_resp-reg_receiver"/>
</dbReference>
<dbReference type="InterPro" id="IPR001610">
    <property type="entry name" value="PAC"/>
</dbReference>
<evidence type="ECO:0000259" key="4">
    <source>
        <dbReference type="PROSITE" id="PS50112"/>
    </source>
</evidence>
<dbReference type="Pfam" id="PF13426">
    <property type="entry name" value="PAS_9"/>
    <property type="match status" value="1"/>
</dbReference>
<dbReference type="PROSITE" id="PS50110">
    <property type="entry name" value="RESPONSE_REGULATORY"/>
    <property type="match status" value="1"/>
</dbReference>
<keyword evidence="1" id="KW-0378">Hydrolase</keyword>
<dbReference type="KEGG" id="lrs:PX52LOC_06713"/>
<dbReference type="InterPro" id="IPR035965">
    <property type="entry name" value="PAS-like_dom_sf"/>
</dbReference>
<feature type="domain" description="PPM-type phosphatase" evidence="6">
    <location>
        <begin position="518"/>
        <end position="732"/>
    </location>
</feature>
<dbReference type="Proteomes" id="UP000324974">
    <property type="component" value="Chromosome"/>
</dbReference>
<dbReference type="SMART" id="SM00331">
    <property type="entry name" value="PP2C_SIG"/>
    <property type="match status" value="1"/>
</dbReference>
<dbReference type="SMART" id="SM00448">
    <property type="entry name" value="REC"/>
    <property type="match status" value="1"/>
</dbReference>
<dbReference type="InterPro" id="IPR000700">
    <property type="entry name" value="PAS-assoc_C"/>
</dbReference>
<dbReference type="SUPFAM" id="SSF52172">
    <property type="entry name" value="CheY-like"/>
    <property type="match status" value="1"/>
</dbReference>
<dbReference type="PANTHER" id="PTHR43156">
    <property type="entry name" value="STAGE II SPORULATION PROTEIN E-RELATED"/>
    <property type="match status" value="1"/>
</dbReference>
<evidence type="ECO:0000259" key="5">
    <source>
        <dbReference type="PROSITE" id="PS50113"/>
    </source>
</evidence>
<reference evidence="8" key="1">
    <citation type="submission" date="2019-08" db="EMBL/GenBank/DDBJ databases">
        <title>Limnoglobus roseus gen. nov., sp. nov., a novel freshwater planctomycete with a giant genome from the family Gemmataceae.</title>
        <authorList>
            <person name="Kulichevskaya I.S."/>
            <person name="Naumoff D.G."/>
            <person name="Miroshnikov K."/>
            <person name="Ivanova A."/>
            <person name="Philippov D.A."/>
            <person name="Hakobyan A."/>
            <person name="Rijpstra I.C."/>
            <person name="Sinninghe Damste J.S."/>
            <person name="Liesack W."/>
            <person name="Dedysh S.N."/>
        </authorList>
    </citation>
    <scope>NUCLEOTIDE SEQUENCE [LARGE SCALE GENOMIC DNA]</scope>
    <source>
        <strain evidence="8">PX52</strain>
    </source>
</reference>
<proteinExistence type="predicted"/>
<dbReference type="PROSITE" id="PS50112">
    <property type="entry name" value="PAS"/>
    <property type="match status" value="3"/>
</dbReference>
<feature type="domain" description="PAS" evidence="4">
    <location>
        <begin position="131"/>
        <end position="204"/>
    </location>
</feature>
<dbReference type="EMBL" id="CP042425">
    <property type="protein sequence ID" value="QEL19636.1"/>
    <property type="molecule type" value="Genomic_DNA"/>
</dbReference>
<evidence type="ECO:0000259" key="6">
    <source>
        <dbReference type="PROSITE" id="PS51746"/>
    </source>
</evidence>
<dbReference type="Pfam" id="PF00072">
    <property type="entry name" value="Response_reg"/>
    <property type="match status" value="1"/>
</dbReference>
<dbReference type="Pfam" id="PF08448">
    <property type="entry name" value="PAS_4"/>
    <property type="match status" value="1"/>
</dbReference>
<dbReference type="CDD" id="cd17574">
    <property type="entry name" value="REC_OmpR"/>
    <property type="match status" value="1"/>
</dbReference>
<dbReference type="Gene3D" id="3.30.450.20">
    <property type="entry name" value="PAS domain"/>
    <property type="match status" value="3"/>
</dbReference>
<dbReference type="CDD" id="cd00130">
    <property type="entry name" value="PAS"/>
    <property type="match status" value="2"/>
</dbReference>
<gene>
    <name evidence="7" type="ORF">PX52LOC_06713</name>
</gene>
<feature type="domain" description="Response regulatory" evidence="3">
    <location>
        <begin position="2"/>
        <end position="119"/>
    </location>
</feature>
<dbReference type="InterPro" id="IPR036457">
    <property type="entry name" value="PPM-type-like_dom_sf"/>
</dbReference>
<keyword evidence="2" id="KW-0597">Phosphoprotein</keyword>
<dbReference type="Pfam" id="PF08447">
    <property type="entry name" value="PAS_3"/>
    <property type="match status" value="1"/>
</dbReference>
<dbReference type="InterPro" id="IPR013656">
    <property type="entry name" value="PAS_4"/>
</dbReference>
<feature type="modified residue" description="4-aspartylphosphate" evidence="2">
    <location>
        <position position="52"/>
    </location>
</feature>
<dbReference type="PANTHER" id="PTHR43156:SF2">
    <property type="entry name" value="STAGE II SPORULATION PROTEIN E"/>
    <property type="match status" value="1"/>
</dbReference>
<dbReference type="NCBIfam" id="TIGR00229">
    <property type="entry name" value="sensory_box"/>
    <property type="match status" value="3"/>
</dbReference>
<evidence type="ECO:0000313" key="7">
    <source>
        <dbReference type="EMBL" id="QEL19636.1"/>
    </source>
</evidence>
<evidence type="ECO:0000256" key="1">
    <source>
        <dbReference type="ARBA" id="ARBA00022801"/>
    </source>
</evidence>
<feature type="domain" description="PAC" evidence="5">
    <location>
        <begin position="445"/>
        <end position="497"/>
    </location>
</feature>
<dbReference type="SUPFAM" id="SSF55785">
    <property type="entry name" value="PYP-like sensor domain (PAS domain)"/>
    <property type="match status" value="3"/>
</dbReference>
<evidence type="ECO:0008006" key="9">
    <source>
        <dbReference type="Google" id="ProtNLM"/>
    </source>
</evidence>
<sequence>MKILIAEDELISRKLLEGLLHDWGYETITVGDGREAWRVLQEDEAPPLAILDWAMPGIHGIEICQRLRLKPTPTPTYVILLTGRTRKIDVVAGLEAGANDYIAKPFDPEELRARIQVGRTVTTLQRNVAQRMREFQDYVEDAPLGILVVEHDGSIGFANRSAYSIFGYQPDELVGQPIEVLVPVAHRERHAGLREGYCKSPQNRLMAGRELFGRRKDASVVPVAVGLNAIRRESPVRVVSTVMDLTDLRDAREELRRFFDISLDLFCIAHVNGSFLRVNDNFARLLGYSREELLARPCFDVVHPEDVPAVRDQVRRLADGETVVDFRCRFHDTRGTDYWIEWNARSVPEKGTIYAVGRNVTDRLRLEAELVYRERRERAILDNTPAVIYVKGIDGRYEFVNQRHAELFSGNQVEAVGKTTRDFFPEDVADRYVADDRMILTTGETIVAEQVIRQDDGEHTYVTVKFPLFDPRGQVCATAGISTDITEQVLQRQTKQELGLAQSFQSKLYPRVAPAVDGIEVAGSAIPLTQMCGDYYDYIQLGPRRLLVALGDVSGHGVGPALLMTEVRAIVRTLARLVGDLPTMVAELNRELCADMPESTFISFFLADLDVENRRMHYVGAGHDAFLIRADGTVVWLDSTHLVLGVDPSVSFHDIGSIGIDAGDLLYLFTDGLSDARSTDDQEYGRKRAVDVVARNHRETPDRILQELFQSVFQFTSGRNSLDDITAVVVKVVG</sequence>
<dbReference type="PROSITE" id="PS50113">
    <property type="entry name" value="PAC"/>
    <property type="match status" value="1"/>
</dbReference>
<dbReference type="RefSeq" id="WP_149114006.1">
    <property type="nucleotide sequence ID" value="NZ_CP042425.1"/>
</dbReference>
<dbReference type="InterPro" id="IPR013655">
    <property type="entry name" value="PAS_fold_3"/>
</dbReference>
<accession>A0A5C1ANQ5</accession>
<dbReference type="InterPro" id="IPR001932">
    <property type="entry name" value="PPM-type_phosphatase-like_dom"/>
</dbReference>
<dbReference type="SMART" id="SM00086">
    <property type="entry name" value="PAC"/>
    <property type="match status" value="3"/>
</dbReference>
<dbReference type="InterPro" id="IPR052016">
    <property type="entry name" value="Bact_Sigma-Reg"/>
</dbReference>
<name>A0A5C1ANQ5_9BACT</name>
<keyword evidence="8" id="KW-1185">Reference proteome</keyword>
<feature type="domain" description="PAS" evidence="4">
    <location>
        <begin position="373"/>
        <end position="427"/>
    </location>
</feature>
<dbReference type="OrthoDB" id="207912at2"/>
<dbReference type="SMART" id="SM00091">
    <property type="entry name" value="PAS"/>
    <property type="match status" value="3"/>
</dbReference>
<evidence type="ECO:0000259" key="3">
    <source>
        <dbReference type="PROSITE" id="PS50110"/>
    </source>
</evidence>